<dbReference type="Pfam" id="PF01040">
    <property type="entry name" value="UbiA"/>
    <property type="match status" value="1"/>
</dbReference>
<feature type="transmembrane region" description="Helical" evidence="5">
    <location>
        <begin position="202"/>
        <end position="223"/>
    </location>
</feature>
<evidence type="ECO:0000256" key="2">
    <source>
        <dbReference type="ARBA" id="ARBA00022692"/>
    </source>
</evidence>
<feature type="transmembrane region" description="Helical" evidence="5">
    <location>
        <begin position="39"/>
        <end position="59"/>
    </location>
</feature>
<keyword evidence="6" id="KW-0328">Glycosyltransferase</keyword>
<name>A0ABX5QGS2_9MICO</name>
<keyword evidence="6" id="KW-0808">Transferase</keyword>
<organism evidence="6 7">
    <name type="scientific">Leucobacter muris</name>
    <dbReference type="NCBI Taxonomy" id="1935379"/>
    <lineage>
        <taxon>Bacteria</taxon>
        <taxon>Bacillati</taxon>
        <taxon>Actinomycetota</taxon>
        <taxon>Actinomycetes</taxon>
        <taxon>Micrococcales</taxon>
        <taxon>Microbacteriaceae</taxon>
        <taxon>Leucobacter</taxon>
    </lineage>
</organism>
<reference evidence="6 7" key="1">
    <citation type="submission" date="2019-01" db="EMBL/GenBank/DDBJ databases">
        <title>Leucobacter muris sp. nov. isolated from the nose of a laboratory mouse.</title>
        <authorList>
            <person name="Benga L."/>
            <person name="Sproeer C."/>
            <person name="Schumann P."/>
            <person name="Verbarg S."/>
            <person name="Bunk B."/>
            <person name="Engelhardt E."/>
            <person name="Benten P.M."/>
            <person name="Sager M."/>
        </authorList>
    </citation>
    <scope>NUCLEOTIDE SEQUENCE [LARGE SCALE GENOMIC DNA]</scope>
    <source>
        <strain evidence="6 7">DSM 101948</strain>
    </source>
</reference>
<keyword evidence="3 5" id="KW-1133">Transmembrane helix</keyword>
<evidence type="ECO:0000256" key="5">
    <source>
        <dbReference type="SAM" id="Phobius"/>
    </source>
</evidence>
<keyword evidence="2 5" id="KW-0812">Transmembrane</keyword>
<dbReference type="InterPro" id="IPR000537">
    <property type="entry name" value="UbiA_prenyltransferase"/>
</dbReference>
<feature type="transmembrane region" description="Helical" evidence="5">
    <location>
        <begin position="107"/>
        <end position="125"/>
    </location>
</feature>
<dbReference type="NCBIfam" id="NF008978">
    <property type="entry name" value="PRK12324.1-4"/>
    <property type="match status" value="1"/>
</dbReference>
<accession>A0ABX5QGS2</accession>
<feature type="transmembrane region" description="Helical" evidence="5">
    <location>
        <begin position="229"/>
        <end position="248"/>
    </location>
</feature>
<evidence type="ECO:0000256" key="1">
    <source>
        <dbReference type="ARBA" id="ARBA00004141"/>
    </source>
</evidence>
<evidence type="ECO:0000313" key="7">
    <source>
        <dbReference type="Proteomes" id="UP000285768"/>
    </source>
</evidence>
<sequence>MRSLIQALRPRQWVKNLLVFAVPLAAARIFEPQVLLDTLIAFAVFCAASSSVYLVNDLLDRESDRLHPTKRFRAIASGRLSPGAAWTTAALLACASIAVPFAIHRPGFASIIIAYLALQLLYVFWAKHHEIVDVLSIAAGFCLRGVAGAAATGIAVTEWFMLVIAAGSLFVVAGKRFSELLSAKRNPDAHTRSTLLLYSESFLRFVWTLAGSALVLGYALWAFQIKSMNPTFTVLSAVPFLAIVLYYAADIDAGRAEGPEEVVFRDRRVQVAGLLRLVLFVLATAVPADPAGVFSLQ</sequence>
<proteinExistence type="predicted"/>
<protein>
    <submittedName>
        <fullName evidence="6">Decaprenyl-phosphate phosphoribosyltransferase</fullName>
        <ecNumber evidence="6">2.4.2.45</ecNumber>
    </submittedName>
</protein>
<keyword evidence="4 5" id="KW-0472">Membrane</keyword>
<comment type="subcellular location">
    <subcellularLocation>
        <location evidence="1">Membrane</location>
        <topology evidence="1">Multi-pass membrane protein</topology>
    </subcellularLocation>
</comment>
<dbReference type="Gene3D" id="1.10.357.140">
    <property type="entry name" value="UbiA prenyltransferase"/>
    <property type="match status" value="1"/>
</dbReference>
<evidence type="ECO:0000256" key="3">
    <source>
        <dbReference type="ARBA" id="ARBA00022989"/>
    </source>
</evidence>
<dbReference type="EC" id="2.4.2.45" evidence="6"/>
<evidence type="ECO:0000313" key="6">
    <source>
        <dbReference type="EMBL" id="QAB18166.1"/>
    </source>
</evidence>
<dbReference type="EMBL" id="CP035037">
    <property type="protein sequence ID" value="QAB18166.1"/>
    <property type="molecule type" value="Genomic_DNA"/>
</dbReference>
<dbReference type="InterPro" id="IPR044878">
    <property type="entry name" value="UbiA_sf"/>
</dbReference>
<keyword evidence="7" id="KW-1185">Reference proteome</keyword>
<dbReference type="CDD" id="cd13963">
    <property type="entry name" value="PT_UbiA_2"/>
    <property type="match status" value="1"/>
</dbReference>
<evidence type="ECO:0000256" key="4">
    <source>
        <dbReference type="ARBA" id="ARBA00023136"/>
    </source>
</evidence>
<feature type="transmembrane region" description="Helical" evidence="5">
    <location>
        <begin position="80"/>
        <end position="101"/>
    </location>
</feature>
<dbReference type="RefSeq" id="WP_128387096.1">
    <property type="nucleotide sequence ID" value="NZ_CP035037.1"/>
</dbReference>
<gene>
    <name evidence="6" type="ORF">Leucomu_09765</name>
</gene>
<dbReference type="GO" id="GO:0016757">
    <property type="term" value="F:glycosyltransferase activity"/>
    <property type="evidence" value="ECO:0007669"/>
    <property type="project" value="UniProtKB-KW"/>
</dbReference>
<feature type="transmembrane region" description="Helical" evidence="5">
    <location>
        <begin position="132"/>
        <end position="153"/>
    </location>
</feature>
<feature type="transmembrane region" description="Helical" evidence="5">
    <location>
        <begin position="159"/>
        <end position="177"/>
    </location>
</feature>
<feature type="transmembrane region" description="Helical" evidence="5">
    <location>
        <begin position="269"/>
        <end position="288"/>
    </location>
</feature>
<dbReference type="Proteomes" id="UP000285768">
    <property type="component" value="Chromosome"/>
</dbReference>